<dbReference type="PANTHER" id="PTHR24149:SF14">
    <property type="entry name" value="ANKYRIN REPEAT DOMAIN 12"/>
    <property type="match status" value="1"/>
</dbReference>
<evidence type="ECO:0000256" key="4">
    <source>
        <dbReference type="PROSITE-ProRule" id="PRU00023"/>
    </source>
</evidence>
<feature type="repeat" description="ANK" evidence="4">
    <location>
        <begin position="345"/>
        <end position="377"/>
    </location>
</feature>
<comment type="caution">
    <text evidence="8">The sequence shown here is derived from an EMBL/GenBank/DDBJ whole genome shotgun (WGS) entry which is preliminary data.</text>
</comment>
<evidence type="ECO:0000256" key="2">
    <source>
        <dbReference type="ARBA" id="ARBA00022771"/>
    </source>
</evidence>
<gene>
    <name evidence="8" type="ORF">RUM44_002190</name>
</gene>
<dbReference type="PROSITE" id="PS50088">
    <property type="entry name" value="ANK_REPEAT"/>
    <property type="match status" value="3"/>
</dbReference>
<dbReference type="InterPro" id="IPR017907">
    <property type="entry name" value="Znf_RING_CS"/>
</dbReference>
<dbReference type="InterPro" id="IPR013083">
    <property type="entry name" value="Znf_RING/FYVE/PHD"/>
</dbReference>
<evidence type="ECO:0000313" key="8">
    <source>
        <dbReference type="EMBL" id="KAK6622379.1"/>
    </source>
</evidence>
<keyword evidence="1" id="KW-0479">Metal-binding</keyword>
<proteinExistence type="predicted"/>
<dbReference type="SMART" id="SM00248">
    <property type="entry name" value="ANK"/>
    <property type="match status" value="3"/>
</dbReference>
<keyword evidence="3" id="KW-0862">Zinc</keyword>
<name>A0ABR1AM71_POLSC</name>
<feature type="compositionally biased region" description="Polar residues" evidence="6">
    <location>
        <begin position="225"/>
        <end position="254"/>
    </location>
</feature>
<dbReference type="SUPFAM" id="SSF57850">
    <property type="entry name" value="RING/U-box"/>
    <property type="match status" value="1"/>
</dbReference>
<feature type="region of interest" description="Disordered" evidence="6">
    <location>
        <begin position="153"/>
        <end position="180"/>
    </location>
</feature>
<dbReference type="PANTHER" id="PTHR24149">
    <property type="entry name" value="ANKYRIN REPEAT DOMAIN-CONTAINING PROTEIN 12"/>
    <property type="match status" value="1"/>
</dbReference>
<dbReference type="InterPro" id="IPR002110">
    <property type="entry name" value="Ankyrin_rpt"/>
</dbReference>
<keyword evidence="9" id="KW-1185">Reference proteome</keyword>
<dbReference type="SUPFAM" id="SSF48403">
    <property type="entry name" value="Ankyrin repeat"/>
    <property type="match status" value="1"/>
</dbReference>
<evidence type="ECO:0000256" key="3">
    <source>
        <dbReference type="ARBA" id="ARBA00022833"/>
    </source>
</evidence>
<reference evidence="8 9" key="1">
    <citation type="submission" date="2023-09" db="EMBL/GenBank/DDBJ databases">
        <title>Genomes of two closely related lineages of the louse Polyplax serrata with different host specificities.</title>
        <authorList>
            <person name="Martinu J."/>
            <person name="Tarabai H."/>
            <person name="Stefka J."/>
            <person name="Hypsa V."/>
        </authorList>
    </citation>
    <scope>NUCLEOTIDE SEQUENCE [LARGE SCALE GENOMIC DNA]</scope>
    <source>
        <strain evidence="8">98ZLc_SE</strain>
    </source>
</reference>
<feature type="region of interest" description="Disordered" evidence="6">
    <location>
        <begin position="225"/>
        <end position="280"/>
    </location>
</feature>
<dbReference type="InterPro" id="IPR001841">
    <property type="entry name" value="Znf_RING"/>
</dbReference>
<dbReference type="PROSITE" id="PS00518">
    <property type="entry name" value="ZF_RING_1"/>
    <property type="match status" value="1"/>
</dbReference>
<keyword evidence="2 5" id="KW-0863">Zinc-finger</keyword>
<dbReference type="Pfam" id="PF12796">
    <property type="entry name" value="Ank_2"/>
    <property type="match status" value="1"/>
</dbReference>
<evidence type="ECO:0000256" key="6">
    <source>
        <dbReference type="SAM" id="MobiDB-lite"/>
    </source>
</evidence>
<dbReference type="PROSITE" id="PS50297">
    <property type="entry name" value="ANK_REP_REGION"/>
    <property type="match status" value="3"/>
</dbReference>
<dbReference type="InterPro" id="IPR036770">
    <property type="entry name" value="Ankyrin_rpt-contain_sf"/>
</dbReference>
<organism evidence="8 9">
    <name type="scientific">Polyplax serrata</name>
    <name type="common">Common mouse louse</name>
    <dbReference type="NCBI Taxonomy" id="468196"/>
    <lineage>
        <taxon>Eukaryota</taxon>
        <taxon>Metazoa</taxon>
        <taxon>Ecdysozoa</taxon>
        <taxon>Arthropoda</taxon>
        <taxon>Hexapoda</taxon>
        <taxon>Insecta</taxon>
        <taxon>Pterygota</taxon>
        <taxon>Neoptera</taxon>
        <taxon>Paraneoptera</taxon>
        <taxon>Psocodea</taxon>
        <taxon>Troctomorpha</taxon>
        <taxon>Phthiraptera</taxon>
        <taxon>Anoplura</taxon>
        <taxon>Polyplacidae</taxon>
        <taxon>Polyplax</taxon>
    </lineage>
</organism>
<evidence type="ECO:0000259" key="7">
    <source>
        <dbReference type="PROSITE" id="PS50089"/>
    </source>
</evidence>
<accession>A0ABR1AM71</accession>
<feature type="domain" description="RING-type" evidence="7">
    <location>
        <begin position="21"/>
        <end position="58"/>
    </location>
</feature>
<protein>
    <recommendedName>
        <fullName evidence="7">RING-type domain-containing protein</fullName>
    </recommendedName>
</protein>
<dbReference type="InterPro" id="IPR053210">
    <property type="entry name" value="ANKRD12"/>
</dbReference>
<dbReference type="PROSITE" id="PS50089">
    <property type="entry name" value="ZF_RING_2"/>
    <property type="match status" value="1"/>
</dbReference>
<feature type="repeat" description="ANK" evidence="4">
    <location>
        <begin position="279"/>
        <end position="311"/>
    </location>
</feature>
<keyword evidence="4" id="KW-0040">ANK repeat</keyword>
<feature type="compositionally biased region" description="Low complexity" evidence="6">
    <location>
        <begin position="255"/>
        <end position="272"/>
    </location>
</feature>
<dbReference type="Proteomes" id="UP001359485">
    <property type="component" value="Unassembled WGS sequence"/>
</dbReference>
<feature type="repeat" description="ANK" evidence="4">
    <location>
        <begin position="312"/>
        <end position="344"/>
    </location>
</feature>
<evidence type="ECO:0000256" key="5">
    <source>
        <dbReference type="PROSITE-ProRule" id="PRU00175"/>
    </source>
</evidence>
<dbReference type="EMBL" id="JAWJWF010000047">
    <property type="protein sequence ID" value="KAK6622379.1"/>
    <property type="molecule type" value="Genomic_DNA"/>
</dbReference>
<sequence>MDNTFERVKGIIGRLRNVLKCQKCFTLKEDLNMSFYHQCDHFYCSKCVIEQDLCPVCKNVSDKPRTIASDKNMLILYKSIINYELPSKIDFDVVYEGYKQSKVQYQKVKNIKKSERTEKGSVENEKPVNDNSEIACQNLDAKSSKIKNIETKKRNPHKNSRPIGSLTATLTREGKVNPYSLTGTTEKIRTSTERLMPLNVNVPDTSKTVITNKSVVTPETSKILNMNTPGSSKTLHITTPKSSKTVRNVTPTSGNASNTNSASNSKSLTKLNINKRNPKGETQLHLACKKKDFKWMKDLIAAGANPNAKDNAGWSPLHDSVFSGNVDVIEFLLENGANVNLPGLENTTALHEAIAKGNKIIVDVLLKYGADVNMMNMYRETPM</sequence>
<dbReference type="PRINTS" id="PR01415">
    <property type="entry name" value="ANKYRIN"/>
</dbReference>
<evidence type="ECO:0000313" key="9">
    <source>
        <dbReference type="Proteomes" id="UP001359485"/>
    </source>
</evidence>
<dbReference type="Gene3D" id="3.30.40.10">
    <property type="entry name" value="Zinc/RING finger domain, C3HC4 (zinc finger)"/>
    <property type="match status" value="1"/>
</dbReference>
<dbReference type="Gene3D" id="1.25.40.20">
    <property type="entry name" value="Ankyrin repeat-containing domain"/>
    <property type="match status" value="1"/>
</dbReference>
<evidence type="ECO:0000256" key="1">
    <source>
        <dbReference type="ARBA" id="ARBA00022723"/>
    </source>
</evidence>